<dbReference type="PROSITE" id="PS50940">
    <property type="entry name" value="CHIT_BIND_II"/>
    <property type="match status" value="1"/>
</dbReference>
<feature type="compositionally biased region" description="Polar residues" evidence="1">
    <location>
        <begin position="381"/>
        <end position="391"/>
    </location>
</feature>
<feature type="compositionally biased region" description="Basic and acidic residues" evidence="1">
    <location>
        <begin position="397"/>
        <end position="409"/>
    </location>
</feature>
<dbReference type="GO" id="GO:0005576">
    <property type="term" value="C:extracellular region"/>
    <property type="evidence" value="ECO:0007669"/>
    <property type="project" value="InterPro"/>
</dbReference>
<dbReference type="InterPro" id="IPR002557">
    <property type="entry name" value="Chitin-bd_dom"/>
</dbReference>
<gene>
    <name evidence="4" type="primary">LOC117652772</name>
</gene>
<dbReference type="AlphaFoldDB" id="A0A6P9A755"/>
<feature type="compositionally biased region" description="Low complexity" evidence="1">
    <location>
        <begin position="486"/>
        <end position="514"/>
    </location>
</feature>
<dbReference type="KEGG" id="tpal:117652772"/>
<accession>A0A6P9A755</accession>
<feature type="compositionally biased region" description="Polar residues" evidence="1">
    <location>
        <begin position="253"/>
        <end position="264"/>
    </location>
</feature>
<dbReference type="SMART" id="SM00494">
    <property type="entry name" value="ChtBD2"/>
    <property type="match status" value="1"/>
</dbReference>
<feature type="region of interest" description="Disordered" evidence="1">
    <location>
        <begin position="1"/>
        <end position="27"/>
    </location>
</feature>
<feature type="compositionally biased region" description="Pro residues" evidence="1">
    <location>
        <begin position="472"/>
        <end position="485"/>
    </location>
</feature>
<feature type="compositionally biased region" description="Low complexity" evidence="1">
    <location>
        <begin position="459"/>
        <end position="471"/>
    </location>
</feature>
<feature type="compositionally biased region" description="Low complexity" evidence="1">
    <location>
        <begin position="350"/>
        <end position="365"/>
    </location>
</feature>
<evidence type="ECO:0000256" key="1">
    <source>
        <dbReference type="SAM" id="MobiDB-lite"/>
    </source>
</evidence>
<keyword evidence="3" id="KW-1185">Reference proteome</keyword>
<dbReference type="RefSeq" id="XP_034253757.1">
    <property type="nucleotide sequence ID" value="XM_034397866.1"/>
</dbReference>
<dbReference type="InterPro" id="IPR036508">
    <property type="entry name" value="Chitin-bd_dom_sf"/>
</dbReference>
<protein>
    <submittedName>
        <fullName evidence="4">Proteoglycan 4-like</fullName>
    </submittedName>
</protein>
<dbReference type="GeneID" id="117652772"/>
<feature type="region of interest" description="Disordered" evidence="1">
    <location>
        <begin position="227"/>
        <end position="265"/>
    </location>
</feature>
<dbReference type="Proteomes" id="UP000515158">
    <property type="component" value="Unplaced"/>
</dbReference>
<feature type="domain" description="Chitin-binding type-2" evidence="2">
    <location>
        <begin position="733"/>
        <end position="791"/>
    </location>
</feature>
<feature type="region of interest" description="Disordered" evidence="1">
    <location>
        <begin position="598"/>
        <end position="617"/>
    </location>
</feature>
<sequence>MRELTIKSFQPASTSPPSTTTAASLEVSSPSPEQLVARIRALVRALRDADQLLKALQTFREQQQLDDEAVLRIMKEDANRTLVQQVEQAQRAFGGAMTPEVAAMMANITAWAPSKHLSAKVPYSAYGKKSAKFAQGQGPSLPDVKAAPAVGKPRSGVAAAASVKTTAKPKAAKPTTATRTPAKTATLTASSVFSARTTTNGTVITRVKKDPILGEYKVVIRDLTPAASSGIAPRNGSAAISVGEDGGKDSKHGTTANGTPNTGLSLFAPVKWLLPPVTGTPPSSERGRYKFQDTLAAPSSTAATAPAASSTTPPAANRRSGKAAPHKSPRAKPREAAPKGKVASTPRPVNATTNNTTTTNNNNATSSKPAAKKSFQKKAADTQQVRVSATLRTAPPAEREEASAREKAPLETPLLSGIFPRYGPGATLPQVEIPFVPTAGRKDPPAEVLLPPLPDKNDAAPMTPSPVTSSSPPSPSSPPLPPAAPAAPVASALPLTWASSTPPAPSTTSSAAPPARDDERSAAGGGGPQETVRLEAPLTPSLQDVPASYFLGESPWIPIFVPSTAAPAASSKPQDTAPPPSRTVVEFTKLNVVEATPAPFLASSPSPGPGAPQATPQGRAVLNDALEWRPSRTWQFAVRQDRVDANLQDLQQDSNLQAQLQHLRQLQLQLQPDLRLSGGLLPLSVAESMFYRVRPGQTPGDLLGDAATASAYDGIPGVPGMDYPAFSRPPSTRFTCADFGQKGYFADPASGCQAFYVCHGDGRGEAMLCPNGTIFSQEVLVCDWWFNVDCK</sequence>
<evidence type="ECO:0000313" key="4">
    <source>
        <dbReference type="RefSeq" id="XP_034253757.1"/>
    </source>
</evidence>
<proteinExistence type="predicted"/>
<dbReference type="Gene3D" id="2.170.140.10">
    <property type="entry name" value="Chitin binding domain"/>
    <property type="match status" value="1"/>
</dbReference>
<evidence type="ECO:0000259" key="2">
    <source>
        <dbReference type="PROSITE" id="PS50940"/>
    </source>
</evidence>
<dbReference type="Pfam" id="PF01607">
    <property type="entry name" value="CBM_14"/>
    <property type="match status" value="1"/>
</dbReference>
<dbReference type="SUPFAM" id="SSF57625">
    <property type="entry name" value="Invertebrate chitin-binding proteins"/>
    <property type="match status" value="1"/>
</dbReference>
<name>A0A6P9A755_THRPL</name>
<dbReference type="GO" id="GO:0008061">
    <property type="term" value="F:chitin binding"/>
    <property type="evidence" value="ECO:0007669"/>
    <property type="project" value="InterPro"/>
</dbReference>
<evidence type="ECO:0000313" key="3">
    <source>
        <dbReference type="Proteomes" id="UP000515158"/>
    </source>
</evidence>
<organism evidence="4">
    <name type="scientific">Thrips palmi</name>
    <name type="common">Melon thrips</name>
    <dbReference type="NCBI Taxonomy" id="161013"/>
    <lineage>
        <taxon>Eukaryota</taxon>
        <taxon>Metazoa</taxon>
        <taxon>Ecdysozoa</taxon>
        <taxon>Arthropoda</taxon>
        <taxon>Hexapoda</taxon>
        <taxon>Insecta</taxon>
        <taxon>Pterygota</taxon>
        <taxon>Neoptera</taxon>
        <taxon>Paraneoptera</taxon>
        <taxon>Thysanoptera</taxon>
        <taxon>Terebrantia</taxon>
        <taxon>Thripoidea</taxon>
        <taxon>Thripidae</taxon>
        <taxon>Thrips</taxon>
    </lineage>
</organism>
<dbReference type="InParanoid" id="A0A6P9A755"/>
<dbReference type="InterPro" id="IPR052976">
    <property type="entry name" value="Scoloptoxin-like"/>
</dbReference>
<feature type="compositionally biased region" description="Basic residues" evidence="1">
    <location>
        <begin position="319"/>
        <end position="331"/>
    </location>
</feature>
<feature type="compositionally biased region" description="Low complexity" evidence="1">
    <location>
        <begin position="11"/>
        <end position="24"/>
    </location>
</feature>
<dbReference type="PANTHER" id="PTHR22933:SF43">
    <property type="entry name" value="LP10131P"/>
    <property type="match status" value="1"/>
</dbReference>
<feature type="region of interest" description="Disordered" evidence="1">
    <location>
        <begin position="160"/>
        <end position="182"/>
    </location>
</feature>
<feature type="region of interest" description="Disordered" evidence="1">
    <location>
        <begin position="296"/>
        <end position="409"/>
    </location>
</feature>
<reference evidence="4" key="1">
    <citation type="submission" date="2025-08" db="UniProtKB">
        <authorList>
            <consortium name="RefSeq"/>
        </authorList>
    </citation>
    <scope>IDENTIFICATION</scope>
    <source>
        <tissue evidence="4">Total insect</tissue>
    </source>
</reference>
<feature type="region of interest" description="Disordered" evidence="1">
    <location>
        <begin position="436"/>
        <end position="539"/>
    </location>
</feature>
<dbReference type="OrthoDB" id="6514762at2759"/>
<dbReference type="PANTHER" id="PTHR22933">
    <property type="entry name" value="FI18007P1-RELATED"/>
    <property type="match status" value="1"/>
</dbReference>
<feature type="compositionally biased region" description="Low complexity" evidence="1">
    <location>
        <begin position="296"/>
        <end position="316"/>
    </location>
</feature>